<keyword evidence="1" id="KW-0808">Transferase</keyword>
<comment type="caution">
    <text evidence="9">The sequence shown here is derived from an EMBL/GenBank/DDBJ whole genome shotgun (WGS) entry which is preliminary data.</text>
</comment>
<keyword evidence="7" id="KW-0472">Membrane</keyword>
<keyword evidence="3" id="KW-0418">Kinase</keyword>
<evidence type="ECO:0000256" key="1">
    <source>
        <dbReference type="ARBA" id="ARBA00022679"/>
    </source>
</evidence>
<keyword evidence="7" id="KW-1133">Transmembrane helix</keyword>
<organism evidence="9 10">
    <name type="scientific">Streptomyces flavalbus</name>
    <dbReference type="NCBI Taxonomy" id="2665155"/>
    <lineage>
        <taxon>Bacteria</taxon>
        <taxon>Bacillati</taxon>
        <taxon>Actinomycetota</taxon>
        <taxon>Actinomycetes</taxon>
        <taxon>Kitasatosporales</taxon>
        <taxon>Streptomycetaceae</taxon>
        <taxon>Streptomyces</taxon>
    </lineage>
</organism>
<dbReference type="Proteomes" id="UP001597023">
    <property type="component" value="Unassembled WGS sequence"/>
</dbReference>
<dbReference type="Pfam" id="PF00069">
    <property type="entry name" value="Pkinase"/>
    <property type="match status" value="1"/>
</dbReference>
<dbReference type="InterPro" id="IPR015943">
    <property type="entry name" value="WD40/YVTN_repeat-like_dom_sf"/>
</dbReference>
<dbReference type="PROSITE" id="PS00108">
    <property type="entry name" value="PROTEIN_KINASE_ST"/>
    <property type="match status" value="1"/>
</dbReference>
<dbReference type="SMART" id="SM00564">
    <property type="entry name" value="PQQ"/>
    <property type="match status" value="3"/>
</dbReference>
<evidence type="ECO:0000256" key="4">
    <source>
        <dbReference type="ARBA" id="ARBA00022840"/>
    </source>
</evidence>
<evidence type="ECO:0000259" key="8">
    <source>
        <dbReference type="PROSITE" id="PS50011"/>
    </source>
</evidence>
<keyword evidence="10" id="KW-1185">Reference proteome</keyword>
<dbReference type="InterPro" id="IPR011047">
    <property type="entry name" value="Quinoprotein_ADH-like_sf"/>
</dbReference>
<dbReference type="Gene3D" id="2.130.10.10">
    <property type="entry name" value="YVTN repeat-like/Quinoprotein amine dehydrogenase"/>
    <property type="match status" value="1"/>
</dbReference>
<dbReference type="PROSITE" id="PS50011">
    <property type="entry name" value="PROTEIN_KINASE_DOM"/>
    <property type="match status" value="1"/>
</dbReference>
<accession>A0ABW2W5Q0</accession>
<keyword evidence="2 5" id="KW-0547">Nucleotide-binding</keyword>
<dbReference type="InterPro" id="IPR011009">
    <property type="entry name" value="Kinase-like_dom_sf"/>
</dbReference>
<dbReference type="InterPro" id="IPR000719">
    <property type="entry name" value="Prot_kinase_dom"/>
</dbReference>
<evidence type="ECO:0000256" key="2">
    <source>
        <dbReference type="ARBA" id="ARBA00022741"/>
    </source>
</evidence>
<reference evidence="10" key="1">
    <citation type="journal article" date="2019" name="Int. J. Syst. Evol. Microbiol.">
        <title>The Global Catalogue of Microorganisms (GCM) 10K type strain sequencing project: providing services to taxonomists for standard genome sequencing and annotation.</title>
        <authorList>
            <consortium name="The Broad Institute Genomics Platform"/>
            <consortium name="The Broad Institute Genome Sequencing Center for Infectious Disease"/>
            <person name="Wu L."/>
            <person name="Ma J."/>
        </authorList>
    </citation>
    <scope>NUCLEOTIDE SEQUENCE [LARGE SCALE GENOMIC DNA]</scope>
    <source>
        <strain evidence="10">CGMCC 4.7400</strain>
    </source>
</reference>
<dbReference type="PANTHER" id="PTHR43289:SF34">
    <property type="entry name" value="SERINE_THREONINE-PROTEIN KINASE YBDM-RELATED"/>
    <property type="match status" value="1"/>
</dbReference>
<dbReference type="SUPFAM" id="SSF50998">
    <property type="entry name" value="Quinoprotein alcohol dehydrogenase-like"/>
    <property type="match status" value="2"/>
</dbReference>
<evidence type="ECO:0000256" key="6">
    <source>
        <dbReference type="SAM" id="MobiDB-lite"/>
    </source>
</evidence>
<dbReference type="RefSeq" id="WP_381606611.1">
    <property type="nucleotide sequence ID" value="NZ_JBHTEB010000001.1"/>
</dbReference>
<sequence length="736" mass="77610">MLNSDDPRSIGGYRLIDRLGSGGMGVVYRARSRSGRQVAVKVVHAQYAGDAVFRTRFRQEIDAVRKVSGVFTAPVVDADPEAVRPWMATQYVPGPSLADRVRAGGPLRGAELRRLVLGLVEALRDIHRVGVVHRDLKPANVLMAEDGPRVIDFGISRAAENQTLTETGHLIGTPPFMSPEQLTDSRSVGPASDVFSLGSLVVFAVTGRGPFDADSPFVAAYQVMNDAPALDAVPEPLRGIVARCLAKEPAERPGLDALAAEFADALPEPDPGDPVTLALRGSVPTAPDVVRRPRRRRPLLAVAATAGTLVVALLAYLLIGRPDGTERTGAPAPPSTPSPSASARYEPVPDGWRPWQTTAYAPAPGGGRIRLDGGEEDATGSGVTCELGGDAVYCAGNGVLPVRIDALTGETDWRADVAPAGVEVNDFNARIVGVADGVVLVERSISGPDGETLSGDAIALDAERGEQLWTRSLGTDYGGYLELSGSVALVLSDDAGSVTAVTPRKGTRLWTARLPEGYYCSLLGAGDRPFADCVAAAEDSDEVLLVAFDPADGRTRTFPMTHFRDAELGVVDGRMLLAHYREGGSGLEYTGLTTLDLDTGASRVTRLAKTYLGEPVLAHGTLYFITSTGLVTAVSPDTGEQLWQTRTTLDLLAALVVDRRGRTAYVASESGRVAALDTRSGTRLWESYSRVEQLAGTGTWPGLSLNGGALVVAVSDGTVFTLDPAAPEREPVPVPT</sequence>
<protein>
    <submittedName>
        <fullName evidence="9">PQQ-binding-like beta-propeller repeat protein</fullName>
    </submittedName>
</protein>
<feature type="domain" description="Protein kinase" evidence="8">
    <location>
        <begin position="13"/>
        <end position="266"/>
    </location>
</feature>
<dbReference type="Gene3D" id="1.10.510.10">
    <property type="entry name" value="Transferase(Phosphotransferase) domain 1"/>
    <property type="match status" value="1"/>
</dbReference>
<dbReference type="SUPFAM" id="SSF56112">
    <property type="entry name" value="Protein kinase-like (PK-like)"/>
    <property type="match status" value="1"/>
</dbReference>
<dbReference type="Gene3D" id="2.40.10.480">
    <property type="match status" value="1"/>
</dbReference>
<feature type="binding site" evidence="5">
    <location>
        <position position="41"/>
    </location>
    <ligand>
        <name>ATP</name>
        <dbReference type="ChEBI" id="CHEBI:30616"/>
    </ligand>
</feature>
<feature type="transmembrane region" description="Helical" evidence="7">
    <location>
        <begin position="299"/>
        <end position="319"/>
    </location>
</feature>
<feature type="region of interest" description="Disordered" evidence="6">
    <location>
        <begin position="324"/>
        <end position="375"/>
    </location>
</feature>
<evidence type="ECO:0000256" key="3">
    <source>
        <dbReference type="ARBA" id="ARBA00022777"/>
    </source>
</evidence>
<keyword evidence="7" id="KW-0812">Transmembrane</keyword>
<evidence type="ECO:0000313" key="10">
    <source>
        <dbReference type="Proteomes" id="UP001597023"/>
    </source>
</evidence>
<dbReference type="InterPro" id="IPR018391">
    <property type="entry name" value="PQQ_b-propeller_rpt"/>
</dbReference>
<proteinExistence type="predicted"/>
<dbReference type="InterPro" id="IPR002372">
    <property type="entry name" value="PQQ_rpt_dom"/>
</dbReference>
<dbReference type="Pfam" id="PF13360">
    <property type="entry name" value="PQQ_2"/>
    <property type="match status" value="1"/>
</dbReference>
<gene>
    <name evidence="9" type="ORF">ACFQZ6_09495</name>
</gene>
<dbReference type="InterPro" id="IPR017441">
    <property type="entry name" value="Protein_kinase_ATP_BS"/>
</dbReference>
<evidence type="ECO:0000313" key="9">
    <source>
        <dbReference type="EMBL" id="MFD0314461.1"/>
    </source>
</evidence>
<evidence type="ECO:0000256" key="7">
    <source>
        <dbReference type="SAM" id="Phobius"/>
    </source>
</evidence>
<keyword evidence="4 5" id="KW-0067">ATP-binding</keyword>
<dbReference type="PANTHER" id="PTHR43289">
    <property type="entry name" value="MITOGEN-ACTIVATED PROTEIN KINASE KINASE KINASE 20-RELATED"/>
    <property type="match status" value="1"/>
</dbReference>
<name>A0ABW2W5Q0_9ACTN</name>
<dbReference type="SMART" id="SM00220">
    <property type="entry name" value="S_TKc"/>
    <property type="match status" value="1"/>
</dbReference>
<dbReference type="Gene3D" id="3.30.200.20">
    <property type="entry name" value="Phosphorylase Kinase, domain 1"/>
    <property type="match status" value="1"/>
</dbReference>
<dbReference type="InterPro" id="IPR008271">
    <property type="entry name" value="Ser/Thr_kinase_AS"/>
</dbReference>
<dbReference type="EMBL" id="JBHTEB010000001">
    <property type="protein sequence ID" value="MFD0314461.1"/>
    <property type="molecule type" value="Genomic_DNA"/>
</dbReference>
<dbReference type="PROSITE" id="PS00107">
    <property type="entry name" value="PROTEIN_KINASE_ATP"/>
    <property type="match status" value="1"/>
</dbReference>
<evidence type="ECO:0000256" key="5">
    <source>
        <dbReference type="PROSITE-ProRule" id="PRU10141"/>
    </source>
</evidence>
<dbReference type="CDD" id="cd14014">
    <property type="entry name" value="STKc_PknB_like"/>
    <property type="match status" value="1"/>
</dbReference>